<evidence type="ECO:0008006" key="11">
    <source>
        <dbReference type="Google" id="ProtNLM"/>
    </source>
</evidence>
<dbReference type="PRINTS" id="PR00176">
    <property type="entry name" value="NANEUSMPORT"/>
</dbReference>
<feature type="transmembrane region" description="Helical" evidence="8">
    <location>
        <begin position="472"/>
        <end position="489"/>
    </location>
</feature>
<evidence type="ECO:0000256" key="1">
    <source>
        <dbReference type="ARBA" id="ARBA00004141"/>
    </source>
</evidence>
<evidence type="ECO:0000313" key="10">
    <source>
        <dbReference type="Proteomes" id="UP000516260"/>
    </source>
</evidence>
<dbReference type="GO" id="GO:0046872">
    <property type="term" value="F:metal ion binding"/>
    <property type="evidence" value="ECO:0007669"/>
    <property type="project" value="UniProtKB-KW"/>
</dbReference>
<feature type="transmembrane region" description="Helical" evidence="8">
    <location>
        <begin position="225"/>
        <end position="242"/>
    </location>
</feature>
<evidence type="ECO:0000256" key="6">
    <source>
        <dbReference type="PIRSR" id="PIRSR600175-1"/>
    </source>
</evidence>
<keyword evidence="10" id="KW-1185">Reference proteome</keyword>
<dbReference type="PROSITE" id="PS50267">
    <property type="entry name" value="NA_NEUROTRAN_SYMP_3"/>
    <property type="match status" value="1"/>
</dbReference>
<feature type="transmembrane region" description="Helical" evidence="8">
    <location>
        <begin position="79"/>
        <end position="102"/>
    </location>
</feature>
<feature type="binding site" evidence="6">
    <location>
        <position position="405"/>
    </location>
    <ligand>
        <name>Na(+)</name>
        <dbReference type="ChEBI" id="CHEBI:29101"/>
        <label>1</label>
    </ligand>
</feature>
<proteinExistence type="predicted"/>
<evidence type="ECO:0000256" key="8">
    <source>
        <dbReference type="SAM" id="Phobius"/>
    </source>
</evidence>
<keyword evidence="6" id="KW-0915">Sodium</keyword>
<dbReference type="SUPFAM" id="SSF161070">
    <property type="entry name" value="SNF-like"/>
    <property type="match status" value="1"/>
</dbReference>
<feature type="transmembrane region" description="Helical" evidence="8">
    <location>
        <begin position="254"/>
        <end position="277"/>
    </location>
</feature>
<feature type="transmembrane region" description="Helical" evidence="8">
    <location>
        <begin position="437"/>
        <end position="460"/>
    </location>
</feature>
<evidence type="ECO:0000256" key="2">
    <source>
        <dbReference type="ARBA" id="ARBA00022448"/>
    </source>
</evidence>
<evidence type="ECO:0000256" key="5">
    <source>
        <dbReference type="ARBA" id="ARBA00023136"/>
    </source>
</evidence>
<gene>
    <name evidence="9" type="ORF">fugu_019737</name>
</gene>
<dbReference type="AlphaFoldDB" id="A0A4Z2BHZ5"/>
<feature type="transmembrane region" description="Helical" evidence="8">
    <location>
        <begin position="384"/>
        <end position="405"/>
    </location>
</feature>
<keyword evidence="4 8" id="KW-1133">Transmembrane helix</keyword>
<keyword evidence="5 8" id="KW-0472">Membrane</keyword>
<sequence length="610" mass="68433">MFVCVHKQKADSETMADNPLSGGHVSDSGAEKGVSEKVAQPRAKWGHKVEFFLCASTQIISVENLGICPFLLYRYGGAFLIPYCLSLFFCGMPLLFLGLAIGQYTGESGVTAWKKICPMFQGIGIASLVILTYMTISHVVLPVWSLFYLYSSFKSPLPWTTCDHSWNTELCAIRTNPASNTSQEGFDYEWKNFTSPSYGFIHSAETEFWRSVNPIPALGSSGLTLQWRLIPCLLIAWVLSYFCTWKGIKYTGKIMYMVTFPYLLLIVFFFRAVTLPGAGEGLRYIFIPDLDSLVNPYAWMVSVSQALYFATCLGIRTSLGSYNKYNNNCYSDCFILCALQVGTYIFLSCIMVSFAGFLAHVEEAPLHDILYGGMDLLFGHLPKALSLLIGSSFWTVLFFLMLTLLSLSHQFVLVECLATNVSDLLPRYLRKILARELLVLVICGLCLLLGMLLFTKGGLILLIFDTFGLSELSIYLIVCFETIVIAWVYGGDRFYDNIADMIGYRPFPVLKYCWLCITPFICGILLLLSRMGRQHVFSGNHVWSQVLAFVLLFTPMMCIPVFMLISLWRGTQNVTTPSSDLRQARPHKPALTLCKHVVCAGQVQPEVITM</sequence>
<feature type="transmembrane region" description="Helical" evidence="8">
    <location>
        <begin position="297"/>
        <end position="315"/>
    </location>
</feature>
<dbReference type="EMBL" id="SWLE01000015">
    <property type="protein sequence ID" value="TNM91357.1"/>
    <property type="molecule type" value="Genomic_DNA"/>
</dbReference>
<evidence type="ECO:0000256" key="3">
    <source>
        <dbReference type="ARBA" id="ARBA00022692"/>
    </source>
</evidence>
<name>A0A4Z2BHZ5_9TELE</name>
<evidence type="ECO:0000313" key="9">
    <source>
        <dbReference type="EMBL" id="TNM91357.1"/>
    </source>
</evidence>
<dbReference type="InterPro" id="IPR037272">
    <property type="entry name" value="SNS_sf"/>
</dbReference>
<evidence type="ECO:0000256" key="7">
    <source>
        <dbReference type="PIRSR" id="PIRSR600175-2"/>
    </source>
</evidence>
<keyword evidence="2" id="KW-0813">Transport</keyword>
<dbReference type="PANTHER" id="PTHR11616:SF280">
    <property type="entry name" value="TRANSPORTER"/>
    <property type="match status" value="1"/>
</dbReference>
<dbReference type="GO" id="GO:0042995">
    <property type="term" value="C:cell projection"/>
    <property type="evidence" value="ECO:0007669"/>
    <property type="project" value="TreeGrafter"/>
</dbReference>
<dbReference type="PANTHER" id="PTHR11616">
    <property type="entry name" value="SODIUM/CHLORIDE DEPENDENT TRANSPORTER"/>
    <property type="match status" value="1"/>
</dbReference>
<dbReference type="GO" id="GO:0005332">
    <property type="term" value="F:gamma-aminobutyric acid:sodium:chloride symporter activity"/>
    <property type="evidence" value="ECO:0007669"/>
    <property type="project" value="TreeGrafter"/>
</dbReference>
<feature type="transmembrane region" description="Helical" evidence="8">
    <location>
        <begin position="548"/>
        <end position="568"/>
    </location>
</feature>
<feature type="transmembrane region" description="Helical" evidence="8">
    <location>
        <begin position="335"/>
        <end position="359"/>
    </location>
</feature>
<keyword evidence="7" id="KW-1015">Disulfide bond</keyword>
<organism evidence="9 10">
    <name type="scientific">Takifugu bimaculatus</name>
    <dbReference type="NCBI Taxonomy" id="433685"/>
    <lineage>
        <taxon>Eukaryota</taxon>
        <taxon>Metazoa</taxon>
        <taxon>Chordata</taxon>
        <taxon>Craniata</taxon>
        <taxon>Vertebrata</taxon>
        <taxon>Euteleostomi</taxon>
        <taxon>Actinopterygii</taxon>
        <taxon>Neopterygii</taxon>
        <taxon>Teleostei</taxon>
        <taxon>Neoteleostei</taxon>
        <taxon>Acanthomorphata</taxon>
        <taxon>Eupercaria</taxon>
        <taxon>Tetraodontiformes</taxon>
        <taxon>Tetradontoidea</taxon>
        <taxon>Tetraodontidae</taxon>
        <taxon>Takifugu</taxon>
    </lineage>
</organism>
<dbReference type="Pfam" id="PF00209">
    <property type="entry name" value="SNF"/>
    <property type="match status" value="1"/>
</dbReference>
<feature type="transmembrane region" description="Helical" evidence="8">
    <location>
        <begin position="51"/>
        <end position="73"/>
    </location>
</feature>
<feature type="transmembrane region" description="Helical" evidence="8">
    <location>
        <begin position="123"/>
        <end position="150"/>
    </location>
</feature>
<comment type="subcellular location">
    <subcellularLocation>
        <location evidence="1">Membrane</location>
        <topology evidence="1">Multi-pass membrane protein</topology>
    </subcellularLocation>
</comment>
<feature type="disulfide bond" evidence="7">
    <location>
        <begin position="162"/>
        <end position="171"/>
    </location>
</feature>
<keyword evidence="3 8" id="KW-0812">Transmembrane</keyword>
<accession>A0A4Z2BHZ5</accession>
<protein>
    <recommendedName>
        <fullName evidence="11">Transporter</fullName>
    </recommendedName>
</protein>
<dbReference type="GO" id="GO:0005886">
    <property type="term" value="C:plasma membrane"/>
    <property type="evidence" value="ECO:0007669"/>
    <property type="project" value="TreeGrafter"/>
</dbReference>
<feature type="binding site" evidence="6">
    <location>
        <position position="64"/>
    </location>
    <ligand>
        <name>Na(+)</name>
        <dbReference type="ChEBI" id="CHEBI:29101"/>
        <label>1</label>
    </ligand>
</feature>
<keyword evidence="6" id="KW-0479">Metal-binding</keyword>
<dbReference type="InterPro" id="IPR000175">
    <property type="entry name" value="Na/ntran_symport"/>
</dbReference>
<feature type="transmembrane region" description="Helical" evidence="8">
    <location>
        <begin position="509"/>
        <end position="528"/>
    </location>
</feature>
<evidence type="ECO:0000256" key="4">
    <source>
        <dbReference type="ARBA" id="ARBA00022989"/>
    </source>
</evidence>
<reference evidence="9 10" key="1">
    <citation type="submission" date="2019-04" db="EMBL/GenBank/DDBJ databases">
        <title>The sequence and de novo assembly of Takifugu bimaculatus genome using PacBio and Hi-C technologies.</title>
        <authorList>
            <person name="Xu P."/>
            <person name="Liu B."/>
            <person name="Zhou Z."/>
        </authorList>
    </citation>
    <scope>NUCLEOTIDE SEQUENCE [LARGE SCALE GENOMIC DNA]</scope>
    <source>
        <strain evidence="9">TB-2018</strain>
        <tissue evidence="9">Muscle</tissue>
    </source>
</reference>
<comment type="caution">
    <text evidence="9">The sequence shown here is derived from an EMBL/GenBank/DDBJ whole genome shotgun (WGS) entry which is preliminary data.</text>
</comment>
<dbReference type="Proteomes" id="UP000516260">
    <property type="component" value="Chromosome 22"/>
</dbReference>